<protein>
    <submittedName>
        <fullName evidence="1">Uncharacterized protein</fullName>
    </submittedName>
</protein>
<dbReference type="STRING" id="1354337.M983_0596"/>
<dbReference type="AlphaFoldDB" id="A0A198GFI9"/>
<reference evidence="1 2" key="1">
    <citation type="submission" date="2016-04" db="EMBL/GenBank/DDBJ databases">
        <title>ATOL: Assembling a taxonomically balanced genome-scale reconstruction of the evolutionary history of the Enterobacteriaceae.</title>
        <authorList>
            <person name="Plunkett G.III."/>
            <person name="Neeno-Eckwall E.C."/>
            <person name="Glasner J.D."/>
            <person name="Perna N.T."/>
        </authorList>
    </citation>
    <scope>NUCLEOTIDE SEQUENCE [LARGE SCALE GENOMIC DNA]</scope>
    <source>
        <strain evidence="1 2">ATCC 19692</strain>
    </source>
</reference>
<keyword evidence="2" id="KW-1185">Reference proteome</keyword>
<dbReference type="EMBL" id="LXEN01000026">
    <property type="protein sequence ID" value="OAT35670.1"/>
    <property type="molecule type" value="Genomic_DNA"/>
</dbReference>
<accession>A0A198GFI9</accession>
<organism evidence="1 2">
    <name type="scientific">Proteus myxofaciens ATCC 19692</name>
    <dbReference type="NCBI Taxonomy" id="1354337"/>
    <lineage>
        <taxon>Bacteria</taxon>
        <taxon>Pseudomonadati</taxon>
        <taxon>Pseudomonadota</taxon>
        <taxon>Gammaproteobacteria</taxon>
        <taxon>Enterobacterales</taxon>
        <taxon>Morganellaceae</taxon>
        <taxon>Proteus</taxon>
    </lineage>
</organism>
<evidence type="ECO:0000313" key="2">
    <source>
        <dbReference type="Proteomes" id="UP000094023"/>
    </source>
</evidence>
<gene>
    <name evidence="1" type="ORF">M983_0596</name>
</gene>
<evidence type="ECO:0000313" key="1">
    <source>
        <dbReference type="EMBL" id="OAT35670.1"/>
    </source>
</evidence>
<proteinExistence type="predicted"/>
<dbReference type="Proteomes" id="UP000094023">
    <property type="component" value="Unassembled WGS sequence"/>
</dbReference>
<name>A0A198GFI9_9GAMM</name>
<sequence>MMTLMMRIMLKAKNMMLIIVANHQLDDFYSTEVFRIKISEKG</sequence>
<comment type="caution">
    <text evidence="1">The sequence shown here is derived from an EMBL/GenBank/DDBJ whole genome shotgun (WGS) entry which is preliminary data.</text>
</comment>